<keyword evidence="9 12" id="KW-0238">DNA-binding</keyword>
<dbReference type="SUPFAM" id="SSF46785">
    <property type="entry name" value="Winged helix' DNA-binding domain"/>
    <property type="match status" value="1"/>
</dbReference>
<dbReference type="Proteomes" id="UP000270046">
    <property type="component" value="Chromosome"/>
</dbReference>
<keyword evidence="5 12" id="KW-0378">Hydrolase</keyword>
<dbReference type="SMART" id="SM00490">
    <property type="entry name" value="HELICc"/>
    <property type="match status" value="1"/>
</dbReference>
<keyword evidence="10 12" id="KW-0413">Isomerase</keyword>
<dbReference type="PROSITE" id="PS51194">
    <property type="entry name" value="HELICASE_CTER"/>
    <property type="match status" value="1"/>
</dbReference>
<dbReference type="InterPro" id="IPR041222">
    <property type="entry name" value="PriA_3primeBD"/>
</dbReference>
<keyword evidence="7 12" id="KW-0862">Zinc</keyword>
<comment type="catalytic activity">
    <reaction evidence="11 12">
        <text>ATP + H2O = ADP + phosphate + H(+)</text>
        <dbReference type="Rhea" id="RHEA:13065"/>
        <dbReference type="ChEBI" id="CHEBI:15377"/>
        <dbReference type="ChEBI" id="CHEBI:15378"/>
        <dbReference type="ChEBI" id="CHEBI:30616"/>
        <dbReference type="ChEBI" id="CHEBI:43474"/>
        <dbReference type="ChEBI" id="CHEBI:456216"/>
        <dbReference type="EC" id="5.6.2.4"/>
    </reaction>
</comment>
<dbReference type="InterPro" id="IPR042115">
    <property type="entry name" value="PriA_3primeBD_sf"/>
</dbReference>
<name>A0A494VY27_9SPHI</name>
<evidence type="ECO:0000256" key="2">
    <source>
        <dbReference type="ARBA" id="ARBA00022705"/>
    </source>
</evidence>
<evidence type="ECO:0000256" key="4">
    <source>
        <dbReference type="ARBA" id="ARBA00022741"/>
    </source>
</evidence>
<dbReference type="FunFam" id="3.40.1440.60:FF:000001">
    <property type="entry name" value="Primosomal protein N"/>
    <property type="match status" value="1"/>
</dbReference>
<dbReference type="InterPro" id="IPR027417">
    <property type="entry name" value="P-loop_NTPase"/>
</dbReference>
<evidence type="ECO:0000259" key="13">
    <source>
        <dbReference type="PROSITE" id="PS51192"/>
    </source>
</evidence>
<accession>A0A494VY27</accession>
<evidence type="ECO:0000256" key="3">
    <source>
        <dbReference type="ARBA" id="ARBA00022723"/>
    </source>
</evidence>
<keyword evidence="3 12" id="KW-0479">Metal-binding</keyword>
<feature type="domain" description="Helicase C-terminal" evidence="14">
    <location>
        <begin position="571"/>
        <end position="725"/>
    </location>
</feature>
<dbReference type="GO" id="GO:0008270">
    <property type="term" value="F:zinc ion binding"/>
    <property type="evidence" value="ECO:0007669"/>
    <property type="project" value="UniProtKB-UniRule"/>
</dbReference>
<feature type="binding site" evidence="12">
    <location>
        <position position="579"/>
    </location>
    <ligand>
        <name>Zn(2+)</name>
        <dbReference type="ChEBI" id="CHEBI:29105"/>
        <label>1</label>
    </ligand>
</feature>
<dbReference type="EC" id="5.6.2.4" evidence="12"/>
<dbReference type="GO" id="GO:1990077">
    <property type="term" value="C:primosome complex"/>
    <property type="evidence" value="ECO:0007669"/>
    <property type="project" value="UniProtKB-UniRule"/>
</dbReference>
<feature type="domain" description="Helicase ATP-binding" evidence="13">
    <location>
        <begin position="306"/>
        <end position="473"/>
    </location>
</feature>
<dbReference type="HAMAP" id="MF_00983">
    <property type="entry name" value="PriA"/>
    <property type="match status" value="1"/>
</dbReference>
<protein>
    <recommendedName>
        <fullName evidence="12">Replication restart protein PriA</fullName>
    </recommendedName>
    <alternativeName>
        <fullName evidence="12">ATP-dependent DNA helicase PriA</fullName>
        <ecNumber evidence="12">5.6.2.4</ecNumber>
    </alternativeName>
    <alternativeName>
        <fullName evidence="12">DNA 3'-5' helicase PriA</fullName>
    </alternativeName>
</protein>
<dbReference type="GO" id="GO:0006302">
    <property type="term" value="P:double-strand break repair"/>
    <property type="evidence" value="ECO:0007669"/>
    <property type="project" value="InterPro"/>
</dbReference>
<dbReference type="RefSeq" id="WP_119409512.1">
    <property type="nucleotide sequence ID" value="NZ_CP032869.1"/>
</dbReference>
<evidence type="ECO:0000259" key="14">
    <source>
        <dbReference type="PROSITE" id="PS51194"/>
    </source>
</evidence>
<evidence type="ECO:0000256" key="8">
    <source>
        <dbReference type="ARBA" id="ARBA00022840"/>
    </source>
</evidence>
<dbReference type="EMBL" id="CP032869">
    <property type="protein sequence ID" value="AYL95902.1"/>
    <property type="molecule type" value="Genomic_DNA"/>
</dbReference>
<feature type="binding site" evidence="12">
    <location>
        <position position="536"/>
    </location>
    <ligand>
        <name>Zn(2+)</name>
        <dbReference type="ChEBI" id="CHEBI:29105"/>
        <label>1</label>
    </ligand>
</feature>
<dbReference type="PANTHER" id="PTHR30580:SF0">
    <property type="entry name" value="PRIMOSOMAL PROTEIN N"/>
    <property type="match status" value="1"/>
</dbReference>
<feature type="binding site" evidence="12">
    <location>
        <position position="566"/>
    </location>
    <ligand>
        <name>Zn(2+)</name>
        <dbReference type="ChEBI" id="CHEBI:29105"/>
        <label>2</label>
    </ligand>
</feature>
<comment type="similarity">
    <text evidence="12">Belongs to the helicase family. PriA subfamily.</text>
</comment>
<gene>
    <name evidence="12 15" type="primary">priA</name>
    <name evidence="15" type="ORF">HYN43_011650</name>
</gene>
<feature type="binding site" evidence="12">
    <location>
        <position position="563"/>
    </location>
    <ligand>
        <name>Zn(2+)</name>
        <dbReference type="ChEBI" id="CHEBI:29105"/>
        <label>2</label>
    </ligand>
</feature>
<feature type="binding site" evidence="12">
    <location>
        <position position="576"/>
    </location>
    <ligand>
        <name>Zn(2+)</name>
        <dbReference type="ChEBI" id="CHEBI:29105"/>
        <label>1</label>
    </ligand>
</feature>
<comment type="subunit">
    <text evidence="12">Component of the replication restart primosome.</text>
</comment>
<evidence type="ECO:0000256" key="10">
    <source>
        <dbReference type="ARBA" id="ARBA00023235"/>
    </source>
</evidence>
<evidence type="ECO:0000256" key="7">
    <source>
        <dbReference type="ARBA" id="ARBA00022833"/>
    </source>
</evidence>
<evidence type="ECO:0000313" key="16">
    <source>
        <dbReference type="Proteomes" id="UP000270046"/>
    </source>
</evidence>
<feature type="binding site" evidence="12">
    <location>
        <position position="548"/>
    </location>
    <ligand>
        <name>Zn(2+)</name>
        <dbReference type="ChEBI" id="CHEBI:29105"/>
        <label>2</label>
    </ligand>
</feature>
<dbReference type="SUPFAM" id="SSF52540">
    <property type="entry name" value="P-loop containing nucleoside triphosphate hydrolases"/>
    <property type="match status" value="1"/>
</dbReference>
<dbReference type="Pfam" id="PF17764">
    <property type="entry name" value="PriA_3primeBD"/>
    <property type="match status" value="1"/>
</dbReference>
<comment type="cofactor">
    <cofactor evidence="12">
        <name>Zn(2+)</name>
        <dbReference type="ChEBI" id="CHEBI:29105"/>
    </cofactor>
    <text evidence="12">Binds 2 zinc ions per subunit.</text>
</comment>
<dbReference type="SMART" id="SM00487">
    <property type="entry name" value="DEXDc"/>
    <property type="match status" value="1"/>
</dbReference>
<dbReference type="OrthoDB" id="9759544at2"/>
<dbReference type="InterPro" id="IPR041236">
    <property type="entry name" value="PriA_C"/>
</dbReference>
<dbReference type="Gene3D" id="3.40.50.300">
    <property type="entry name" value="P-loop containing nucleotide triphosphate hydrolases"/>
    <property type="match status" value="2"/>
</dbReference>
<dbReference type="CDD" id="cd17929">
    <property type="entry name" value="DEXHc_priA"/>
    <property type="match status" value="1"/>
</dbReference>
<evidence type="ECO:0000256" key="5">
    <source>
        <dbReference type="ARBA" id="ARBA00022801"/>
    </source>
</evidence>
<keyword evidence="2 12" id="KW-0235">DNA replication</keyword>
<dbReference type="AlphaFoldDB" id="A0A494VY27"/>
<keyword evidence="1 12" id="KW-0639">Primosome</keyword>
<keyword evidence="8 12" id="KW-0067">ATP-binding</keyword>
<keyword evidence="6 12" id="KW-0347">Helicase</keyword>
<dbReference type="Pfam" id="PF00271">
    <property type="entry name" value="Helicase_C"/>
    <property type="match status" value="1"/>
</dbReference>
<dbReference type="Pfam" id="PF00270">
    <property type="entry name" value="DEAD"/>
    <property type="match status" value="1"/>
</dbReference>
<proteinExistence type="inferred from homology"/>
<organism evidence="15 16">
    <name type="scientific">Mucilaginibacter celer</name>
    <dbReference type="NCBI Taxonomy" id="2305508"/>
    <lineage>
        <taxon>Bacteria</taxon>
        <taxon>Pseudomonadati</taxon>
        <taxon>Bacteroidota</taxon>
        <taxon>Sphingobacteriia</taxon>
        <taxon>Sphingobacteriales</taxon>
        <taxon>Sphingobacteriaceae</taxon>
        <taxon>Mucilaginibacter</taxon>
    </lineage>
</organism>
<feature type="binding site" evidence="12">
    <location>
        <position position="539"/>
    </location>
    <ligand>
        <name>Zn(2+)</name>
        <dbReference type="ChEBI" id="CHEBI:29105"/>
        <label>1</label>
    </ligand>
</feature>
<keyword evidence="16" id="KW-1185">Reference proteome</keyword>
<dbReference type="InterPro" id="IPR014001">
    <property type="entry name" value="Helicase_ATP-bd"/>
</dbReference>
<feature type="binding site" evidence="12">
    <location>
        <position position="545"/>
    </location>
    <ligand>
        <name>Zn(2+)</name>
        <dbReference type="ChEBI" id="CHEBI:29105"/>
        <label>2</label>
    </ligand>
</feature>
<dbReference type="FunFam" id="3.40.50.300:FF:000489">
    <property type="entry name" value="Primosome assembly protein PriA"/>
    <property type="match status" value="1"/>
</dbReference>
<dbReference type="InterPro" id="IPR005259">
    <property type="entry name" value="PriA"/>
</dbReference>
<dbReference type="GO" id="GO:0005524">
    <property type="term" value="F:ATP binding"/>
    <property type="evidence" value="ECO:0007669"/>
    <property type="project" value="UniProtKB-UniRule"/>
</dbReference>
<dbReference type="GO" id="GO:0006270">
    <property type="term" value="P:DNA replication initiation"/>
    <property type="evidence" value="ECO:0007669"/>
    <property type="project" value="TreeGrafter"/>
</dbReference>
<dbReference type="InterPro" id="IPR001650">
    <property type="entry name" value="Helicase_C-like"/>
</dbReference>
<evidence type="ECO:0000256" key="1">
    <source>
        <dbReference type="ARBA" id="ARBA00022515"/>
    </source>
</evidence>
<dbReference type="GO" id="GO:0006269">
    <property type="term" value="P:DNA replication, synthesis of primer"/>
    <property type="evidence" value="ECO:0007669"/>
    <property type="project" value="UniProtKB-KW"/>
</dbReference>
<dbReference type="InterPro" id="IPR040498">
    <property type="entry name" value="PriA_CRR"/>
</dbReference>
<evidence type="ECO:0000313" key="15">
    <source>
        <dbReference type="EMBL" id="AYL95902.1"/>
    </source>
</evidence>
<dbReference type="Pfam" id="PF18319">
    <property type="entry name" value="Zn_ribbon_PriA"/>
    <property type="match status" value="1"/>
</dbReference>
<dbReference type="GO" id="GO:0016887">
    <property type="term" value="F:ATP hydrolysis activity"/>
    <property type="evidence" value="ECO:0007669"/>
    <property type="project" value="RHEA"/>
</dbReference>
<dbReference type="CDD" id="cd18804">
    <property type="entry name" value="SF2_C_priA"/>
    <property type="match status" value="1"/>
</dbReference>
<dbReference type="GO" id="GO:0003677">
    <property type="term" value="F:DNA binding"/>
    <property type="evidence" value="ECO:0007669"/>
    <property type="project" value="UniProtKB-UniRule"/>
</dbReference>
<evidence type="ECO:0000256" key="12">
    <source>
        <dbReference type="HAMAP-Rule" id="MF_00983"/>
    </source>
</evidence>
<dbReference type="NCBIfam" id="TIGR00595">
    <property type="entry name" value="priA"/>
    <property type="match status" value="1"/>
</dbReference>
<keyword evidence="4 12" id="KW-0547">Nucleotide-binding</keyword>
<reference evidence="15 16" key="1">
    <citation type="submission" date="2018-10" db="EMBL/GenBank/DDBJ databases">
        <title>Genome sequencing of Mucilaginibacter sp. HYN0043.</title>
        <authorList>
            <person name="Kim M."/>
            <person name="Yi H."/>
        </authorList>
    </citation>
    <scope>NUCLEOTIDE SEQUENCE [LARGE SCALE GENOMIC DNA]</scope>
    <source>
        <strain evidence="15 16">HYN0043</strain>
    </source>
</reference>
<dbReference type="Pfam" id="PF18074">
    <property type="entry name" value="PriA_C"/>
    <property type="match status" value="1"/>
</dbReference>
<dbReference type="InterPro" id="IPR011545">
    <property type="entry name" value="DEAD/DEAH_box_helicase_dom"/>
</dbReference>
<sequence length="830" mass="95141">MLEFAADIEHTDRKTLFAEVILPLAISKNYTYRVPYEQNDAIAIGKRVVVQFGKSKLYTAIVKSLSELAPEKYEAKYIIEILDDRPVVTPRQLEFWEWLADYYMCNTGEVMNAALPAALKLASETKIVLNPEYEIDKANLHDKEFLIVEALEIQPELTVSDIAKLLGQKTVMPILKQMFEKNIINISEEVSDRYKPRRRTFIILNPVYNNPENLRELFPILEKRAPKQADALLAYIKLSRHQKNITKNELIEESGAGESSIKSLIEKDILFAEDRNVSRLHFEEDDEAGNTFELSEQQTEVLQSIRTRFKEKDVTLLHGVTSSGKTQIYIRLIEEMVRNGRQVLYLLPEIALTTHIIERLRMYFGADIGVYHSRFNDNERVEVWQKVLSGEYKIVLGARSSVFLPFNDLGLIIVDEEHETSYKQYDPAPRYNARDAAIFLANRHNSKVLLGSATPSFESYYNARTHKYGFVELTERFGGVELPVVDVVSIAAETKQKTIQSHFTSVLMDGIKQALENKEQVILFQNRRGYAPILMCKICAYTPKCINCDVSLTYHKSSGKLHCHYCGYKEDTPNICPACGSTHLEYKGFGTEKIEDELSVLLPEARIARMDLDTTRSRNSLQTILNNLEEKKIDILVGTQMVAKGLDFSDVTLIGIINADSLLKFPDYRANERGYQLLAQVSGRAGRRGKQGKVVVQTYDIYHRVLKQVIDNNYADLYFTEMEERRSFKYPPFYRIINLDIKHKNPDVLANQAIYLATRLREHFGERVIGPEPPLVSRIRNYYIQSIMLKFEKDGISIVKAKSVLRDVITQFQTTKLSTGSIVQPDVDPY</sequence>
<dbReference type="PANTHER" id="PTHR30580">
    <property type="entry name" value="PRIMOSOMAL PROTEIN N"/>
    <property type="match status" value="1"/>
</dbReference>
<evidence type="ECO:0000256" key="6">
    <source>
        <dbReference type="ARBA" id="ARBA00022806"/>
    </source>
</evidence>
<evidence type="ECO:0000256" key="9">
    <source>
        <dbReference type="ARBA" id="ARBA00023125"/>
    </source>
</evidence>
<dbReference type="KEGG" id="muh:HYN43_011650"/>
<dbReference type="PROSITE" id="PS51192">
    <property type="entry name" value="HELICASE_ATP_BIND_1"/>
    <property type="match status" value="1"/>
</dbReference>
<dbReference type="GO" id="GO:0006310">
    <property type="term" value="P:DNA recombination"/>
    <property type="evidence" value="ECO:0007669"/>
    <property type="project" value="InterPro"/>
</dbReference>
<comment type="function">
    <text evidence="12">Initiates the restart of stalled replication forks, which reloads the replicative helicase on sites other than the origin of replication. Recognizes and binds to abandoned replication forks and remodels them to uncover a helicase loading site. Promotes assembly of the primosome at these replication forks.</text>
</comment>
<comment type="catalytic activity">
    <reaction evidence="12">
        <text>Couples ATP hydrolysis with the unwinding of duplex DNA by translocating in the 3'-5' direction.</text>
        <dbReference type="EC" id="5.6.2.4"/>
    </reaction>
</comment>
<dbReference type="InterPro" id="IPR036390">
    <property type="entry name" value="WH_DNA-bd_sf"/>
</dbReference>
<dbReference type="GO" id="GO:0043138">
    <property type="term" value="F:3'-5' DNA helicase activity"/>
    <property type="evidence" value="ECO:0007669"/>
    <property type="project" value="UniProtKB-EC"/>
</dbReference>
<dbReference type="Gene3D" id="3.40.1440.60">
    <property type="entry name" value="PriA, 3(prime) DNA-binding domain"/>
    <property type="match status" value="1"/>
</dbReference>
<evidence type="ECO:0000256" key="11">
    <source>
        <dbReference type="ARBA" id="ARBA00048988"/>
    </source>
</evidence>